<accession>A0A8B0SUS2</accession>
<organism evidence="1">
    <name type="scientific">Klebsiella pneumoniae</name>
    <dbReference type="NCBI Taxonomy" id="573"/>
    <lineage>
        <taxon>Bacteria</taxon>
        <taxon>Pseudomonadati</taxon>
        <taxon>Pseudomonadota</taxon>
        <taxon>Gammaproteobacteria</taxon>
        <taxon>Enterobacterales</taxon>
        <taxon>Enterobacteriaceae</taxon>
        <taxon>Klebsiella/Raoultella group</taxon>
        <taxon>Klebsiella</taxon>
        <taxon>Klebsiella pneumoniae complex</taxon>
    </lineage>
</organism>
<reference evidence="1" key="1">
    <citation type="submission" date="2020-01" db="EMBL/GenBank/DDBJ databases">
        <authorList>
            <person name="Qin S."/>
        </authorList>
    </citation>
    <scope>NUCLEOTIDE SEQUENCE</scope>
    <source>
        <strain evidence="1">CVir17-16-YZ6g</strain>
        <plasmid evidence="1">p17-15-vir-like</plasmid>
    </source>
</reference>
<evidence type="ECO:0000313" key="1">
    <source>
        <dbReference type="EMBL" id="QTX14769.1"/>
    </source>
</evidence>
<dbReference type="AlphaFoldDB" id="A0A8B0SUS2"/>
<dbReference type="EMBL" id="MN956836">
    <property type="protein sequence ID" value="QTX14769.1"/>
    <property type="molecule type" value="Genomic_DNA"/>
</dbReference>
<proteinExistence type="predicted"/>
<protein>
    <submittedName>
        <fullName evidence="1">Uncharacterized protein</fullName>
    </submittedName>
</protein>
<geneLocation type="plasmid" evidence="1">
    <name>p17-15-vir-like</name>
</geneLocation>
<name>A0A8B0SUS2_KLEPN</name>
<keyword evidence="1" id="KW-0614">Plasmid</keyword>
<sequence length="71" mass="8271">MFPLADMQNSRCLCAAQVRKVTFFLGHRHSTPAVLPNKFWESWIDTGSGLSSLSTCTRERLFLYRTRRITY</sequence>